<proteinExistence type="predicted"/>
<dbReference type="AlphaFoldDB" id="A0AAD7GZ03"/>
<evidence type="ECO:0000256" key="1">
    <source>
        <dbReference type="SAM" id="MobiDB-lite"/>
    </source>
</evidence>
<protein>
    <submittedName>
        <fullName evidence="2">Uncharacterized protein</fullName>
    </submittedName>
</protein>
<feature type="region of interest" description="Disordered" evidence="1">
    <location>
        <begin position="168"/>
        <end position="198"/>
    </location>
</feature>
<evidence type="ECO:0000313" key="3">
    <source>
        <dbReference type="Proteomes" id="UP001215598"/>
    </source>
</evidence>
<evidence type="ECO:0000313" key="2">
    <source>
        <dbReference type="EMBL" id="KAJ7708405.1"/>
    </source>
</evidence>
<dbReference type="Proteomes" id="UP001215598">
    <property type="component" value="Unassembled WGS sequence"/>
</dbReference>
<gene>
    <name evidence="2" type="ORF">B0H16DRAFT_1481366</name>
</gene>
<dbReference type="EMBL" id="JARKIB010000435">
    <property type="protein sequence ID" value="KAJ7708405.1"/>
    <property type="molecule type" value="Genomic_DNA"/>
</dbReference>
<reference evidence="2" key="1">
    <citation type="submission" date="2023-03" db="EMBL/GenBank/DDBJ databases">
        <title>Massive genome expansion in bonnet fungi (Mycena s.s.) driven by repeated elements and novel gene families across ecological guilds.</title>
        <authorList>
            <consortium name="Lawrence Berkeley National Laboratory"/>
            <person name="Harder C.B."/>
            <person name="Miyauchi S."/>
            <person name="Viragh M."/>
            <person name="Kuo A."/>
            <person name="Thoen E."/>
            <person name="Andreopoulos B."/>
            <person name="Lu D."/>
            <person name="Skrede I."/>
            <person name="Drula E."/>
            <person name="Henrissat B."/>
            <person name="Morin E."/>
            <person name="Kohler A."/>
            <person name="Barry K."/>
            <person name="LaButti K."/>
            <person name="Morin E."/>
            <person name="Salamov A."/>
            <person name="Lipzen A."/>
            <person name="Mereny Z."/>
            <person name="Hegedus B."/>
            <person name="Baldrian P."/>
            <person name="Stursova M."/>
            <person name="Weitz H."/>
            <person name="Taylor A."/>
            <person name="Grigoriev I.V."/>
            <person name="Nagy L.G."/>
            <person name="Martin F."/>
            <person name="Kauserud H."/>
        </authorList>
    </citation>
    <scope>NUCLEOTIDE SEQUENCE</scope>
    <source>
        <strain evidence="2">CBHHK182m</strain>
    </source>
</reference>
<comment type="caution">
    <text evidence="2">The sequence shown here is derived from an EMBL/GenBank/DDBJ whole genome shotgun (WGS) entry which is preliminary data.</text>
</comment>
<keyword evidence="3" id="KW-1185">Reference proteome</keyword>
<name>A0AAD7GZ03_9AGAR</name>
<sequence>MMSKKSGRRLDLRGSAWDEPNTVVILSWNHLQLAVRGLAWAWANWLEHWLGLVQIGLDKLAWAPFNVQQHELKEPLNLNGDLVNDLWDNSVITCGSDGKAALQAMYAAVNDGVLPGANESQKMSRFFDRHTIFDSHWRPPLYRRVRNSQFASTEAVVTVSTVSKRKAEEQLDSLKGPKRSKLEDPKKAKVQQKTKKSGAGAIMAVPGNNRRILPSRKISAENPRPHLFKKMSPIVKNDIENQIIDSDGTLVPSGQVDRWFPGFDCLGVYYLSSRRRWCSAVSSNFW</sequence>
<accession>A0AAD7GZ03</accession>
<organism evidence="2 3">
    <name type="scientific">Mycena metata</name>
    <dbReference type="NCBI Taxonomy" id="1033252"/>
    <lineage>
        <taxon>Eukaryota</taxon>
        <taxon>Fungi</taxon>
        <taxon>Dikarya</taxon>
        <taxon>Basidiomycota</taxon>
        <taxon>Agaricomycotina</taxon>
        <taxon>Agaricomycetes</taxon>
        <taxon>Agaricomycetidae</taxon>
        <taxon>Agaricales</taxon>
        <taxon>Marasmiineae</taxon>
        <taxon>Mycenaceae</taxon>
        <taxon>Mycena</taxon>
    </lineage>
</organism>